<feature type="domain" description="EGF-like" evidence="19">
    <location>
        <begin position="307"/>
        <end position="346"/>
    </location>
</feature>
<keyword evidence="14" id="KW-0325">Glycoprotein</keyword>
<dbReference type="FunFam" id="2.10.25.10:FF:000005">
    <property type="entry name" value="Fibrillin 2"/>
    <property type="match status" value="1"/>
</dbReference>
<dbReference type="PIRSF" id="PIRSF001775">
    <property type="entry name" value="CD93/CD141"/>
    <property type="match status" value="1"/>
</dbReference>
<evidence type="ECO:0000259" key="20">
    <source>
        <dbReference type="PROSITE" id="PS50041"/>
    </source>
</evidence>
<evidence type="ECO:0000256" key="12">
    <source>
        <dbReference type="ARBA" id="ARBA00023136"/>
    </source>
</evidence>
<dbReference type="AlphaFoldDB" id="A0A7L0JNS0"/>
<dbReference type="Pfam" id="PF14670">
    <property type="entry name" value="FXa_inhibition"/>
    <property type="match status" value="1"/>
</dbReference>
<keyword evidence="6" id="KW-0597">Phosphoprotein</keyword>
<evidence type="ECO:0000313" key="21">
    <source>
        <dbReference type="EMBL" id="NXK45820.1"/>
    </source>
</evidence>
<feature type="domain" description="EGF-like" evidence="19">
    <location>
        <begin position="387"/>
        <end position="418"/>
    </location>
</feature>
<feature type="compositionally biased region" description="Low complexity" evidence="16">
    <location>
        <begin position="429"/>
        <end position="455"/>
    </location>
</feature>
<dbReference type="PROSITE" id="PS01186">
    <property type="entry name" value="EGF_2"/>
    <property type="match status" value="2"/>
</dbReference>
<dbReference type="InterPro" id="IPR051505">
    <property type="entry name" value="C-type_lectin_domain"/>
</dbReference>
<dbReference type="SMART" id="SM00179">
    <property type="entry name" value="EGF_CA"/>
    <property type="match status" value="4"/>
</dbReference>
<keyword evidence="8 18" id="KW-0732">Signal</keyword>
<dbReference type="InterPro" id="IPR016187">
    <property type="entry name" value="CTDL_fold"/>
</dbReference>
<dbReference type="Gene3D" id="3.10.100.10">
    <property type="entry name" value="Mannose-Binding Protein A, subunit A"/>
    <property type="match status" value="1"/>
</dbReference>
<keyword evidence="22" id="KW-1185">Reference proteome</keyword>
<dbReference type="InterPro" id="IPR001304">
    <property type="entry name" value="C-type_lectin-like"/>
</dbReference>
<evidence type="ECO:0000256" key="14">
    <source>
        <dbReference type="ARBA" id="ARBA00023180"/>
    </source>
</evidence>
<name>A0A7L0JNS0_CHATO</name>
<evidence type="ECO:0000256" key="2">
    <source>
        <dbReference type="ARBA" id="ARBA00004498"/>
    </source>
</evidence>
<evidence type="ECO:0000259" key="19">
    <source>
        <dbReference type="PROSITE" id="PS50026"/>
    </source>
</evidence>
<evidence type="ECO:0000256" key="9">
    <source>
        <dbReference type="ARBA" id="ARBA00022734"/>
    </source>
</evidence>
<evidence type="ECO:0000256" key="5">
    <source>
        <dbReference type="ARBA" id="ARBA00022536"/>
    </source>
</evidence>
<dbReference type="SUPFAM" id="SSF56436">
    <property type="entry name" value="C-type lectin-like"/>
    <property type="match status" value="1"/>
</dbReference>
<dbReference type="GO" id="GO:0030246">
    <property type="term" value="F:carbohydrate binding"/>
    <property type="evidence" value="ECO:0007669"/>
    <property type="project" value="UniProtKB-KW"/>
</dbReference>
<dbReference type="InterPro" id="IPR001881">
    <property type="entry name" value="EGF-like_Ca-bd_dom"/>
</dbReference>
<feature type="chain" id="PRO_5029775814" evidence="18">
    <location>
        <begin position="17"/>
        <end position="550"/>
    </location>
</feature>
<dbReference type="SMART" id="SM00034">
    <property type="entry name" value="CLECT"/>
    <property type="match status" value="1"/>
</dbReference>
<dbReference type="CDD" id="cd03600">
    <property type="entry name" value="CLECT_thrombomodulin_like"/>
    <property type="match status" value="1"/>
</dbReference>
<evidence type="ECO:0000256" key="4">
    <source>
        <dbReference type="ARBA" id="ARBA00022530"/>
    </source>
</evidence>
<evidence type="ECO:0000256" key="11">
    <source>
        <dbReference type="ARBA" id="ARBA00022989"/>
    </source>
</evidence>
<evidence type="ECO:0000256" key="17">
    <source>
        <dbReference type="SAM" id="Phobius"/>
    </source>
</evidence>
<evidence type="ECO:0000256" key="18">
    <source>
        <dbReference type="SAM" id="SignalP"/>
    </source>
</evidence>
<feature type="signal peptide" evidence="18">
    <location>
        <begin position="1"/>
        <end position="16"/>
    </location>
</feature>
<dbReference type="Pfam" id="PF12662">
    <property type="entry name" value="cEGF"/>
    <property type="match status" value="1"/>
</dbReference>
<dbReference type="PROSITE" id="PS01187">
    <property type="entry name" value="EGF_CA"/>
    <property type="match status" value="1"/>
</dbReference>
<feature type="non-terminal residue" evidence="21">
    <location>
        <position position="550"/>
    </location>
</feature>
<evidence type="ECO:0000256" key="15">
    <source>
        <dbReference type="PROSITE-ProRule" id="PRU00076"/>
    </source>
</evidence>
<evidence type="ECO:0000256" key="13">
    <source>
        <dbReference type="ARBA" id="ARBA00023157"/>
    </source>
</evidence>
<sequence>MAEALLLLLLLAMAQGEDAEVLCAGTACYTLRRAELSWSGAQELCRHDGGNLATVGSAAEAERLEQLLAAGPGGLAWIGLRLERGHCVQPQEPLRGFAWVAGGEPGNYSAWLAEPHVTCLSTRCVALRPASSDGPPGWVDRPCRATLPAFLCKFSFQGMCGPLRLGGPGQVSYVTPFGVRSPRLAAAPFGTLAEADCEGAKGPAFTLCKGPLEGGGFAWHPPGPLCPAGCAHSNGGCQQLCLEEPGQPPRCACRPGYTLGPDMASCLLEDACHPNPCQGSCQPRPGGFECSCEAGYVLAPDGRHCLDVDECLEGPCQHECHNTAGSFACACRPGYQPAGPGSRHCRDKDECAQPGICPQLCLNIPGSFHCACRPGYQRQPGSDACLDVDECLRDPCPGPCRNLPGSFECLCPPGFLPQEDGHGCRTTPTAGEESTGTSQTTSILQTTGTPWTAGTPSPPATPSGATLPAPTAVGSDHSPKHGADGPRLLLYYILGSLVAVLVLLAFALATLVCRKRAAKQEKRSAKSAADNYCWVPEQPESSGGAGGERR</sequence>
<evidence type="ECO:0000256" key="6">
    <source>
        <dbReference type="ARBA" id="ARBA00022553"/>
    </source>
</evidence>
<protein>
    <submittedName>
        <fullName evidence="21">C1QR1 protein</fullName>
    </submittedName>
</protein>
<dbReference type="InterPro" id="IPR018097">
    <property type="entry name" value="EGF_Ca-bd_CS"/>
</dbReference>
<dbReference type="GO" id="GO:0016020">
    <property type="term" value="C:membrane"/>
    <property type="evidence" value="ECO:0007669"/>
    <property type="project" value="UniProtKB-SubCell"/>
</dbReference>
<dbReference type="Pfam" id="PF07645">
    <property type="entry name" value="EGF_CA"/>
    <property type="match status" value="2"/>
</dbReference>
<evidence type="ECO:0000256" key="7">
    <source>
        <dbReference type="ARBA" id="ARBA00022692"/>
    </source>
</evidence>
<dbReference type="GO" id="GO:0005509">
    <property type="term" value="F:calcium ion binding"/>
    <property type="evidence" value="ECO:0007669"/>
    <property type="project" value="InterPro"/>
</dbReference>
<gene>
    <name evidence="21" type="primary">Cd93</name>
    <name evidence="21" type="ORF">CHATOR_R00322</name>
</gene>
<feature type="domain" description="EGF-like" evidence="19">
    <location>
        <begin position="268"/>
        <end position="306"/>
    </location>
</feature>
<keyword evidence="13" id="KW-1015">Disulfide bond</keyword>
<dbReference type="Gene3D" id="2.10.25.10">
    <property type="entry name" value="Laminin"/>
    <property type="match status" value="5"/>
</dbReference>
<comment type="subcellular location">
    <subcellularLocation>
        <location evidence="1">Membrane</location>
        <topology evidence="1">Single-pass type I membrane protein</topology>
    </subcellularLocation>
    <subcellularLocation>
        <location evidence="2">Secreted</location>
        <location evidence="2">Extracellular space</location>
        <location evidence="2">Extracellular matrix</location>
    </subcellularLocation>
</comment>
<dbReference type="InterPro" id="IPR049883">
    <property type="entry name" value="NOTCH1_EGF-like"/>
</dbReference>
<proteinExistence type="predicted"/>
<feature type="compositionally biased region" description="Low complexity" evidence="16">
    <location>
        <begin position="462"/>
        <end position="472"/>
    </location>
</feature>
<dbReference type="FunFam" id="2.10.25.10:FF:000024">
    <property type="entry name" value="Putative latent-transforming growth factor beta-binding protein 2"/>
    <property type="match status" value="1"/>
</dbReference>
<dbReference type="PANTHER" id="PTHR14789:SF8">
    <property type="entry name" value="C-TYPE LECTIN DOMAIN FAMILY 14 MEMBER A PRECURSOR-RELATED"/>
    <property type="match status" value="1"/>
</dbReference>
<keyword evidence="7 17" id="KW-0812">Transmembrane</keyword>
<dbReference type="SUPFAM" id="SSF57184">
    <property type="entry name" value="Growth factor receptor domain"/>
    <property type="match status" value="1"/>
</dbReference>
<feature type="region of interest" description="Disordered" evidence="16">
    <location>
        <begin position="422"/>
        <end position="480"/>
    </location>
</feature>
<dbReference type="Proteomes" id="UP000537522">
    <property type="component" value="Unassembled WGS sequence"/>
</dbReference>
<dbReference type="PROSITE" id="PS00615">
    <property type="entry name" value="C_TYPE_LECTIN_1"/>
    <property type="match status" value="1"/>
</dbReference>
<dbReference type="CDD" id="cd00054">
    <property type="entry name" value="EGF_CA"/>
    <property type="match status" value="4"/>
</dbReference>
<feature type="region of interest" description="Disordered" evidence="16">
    <location>
        <begin position="522"/>
        <end position="550"/>
    </location>
</feature>
<dbReference type="InterPro" id="IPR000152">
    <property type="entry name" value="EGF-type_Asp/Asn_hydroxyl_site"/>
</dbReference>
<dbReference type="SUPFAM" id="SSF57196">
    <property type="entry name" value="EGF/Laminin"/>
    <property type="match status" value="2"/>
</dbReference>
<evidence type="ECO:0000313" key="22">
    <source>
        <dbReference type="Proteomes" id="UP000537522"/>
    </source>
</evidence>
<keyword evidence="3" id="KW-0964">Secreted</keyword>
<dbReference type="PROSITE" id="PS50041">
    <property type="entry name" value="C_TYPE_LECTIN_2"/>
    <property type="match status" value="1"/>
</dbReference>
<dbReference type="Pfam" id="PF00059">
    <property type="entry name" value="Lectin_C"/>
    <property type="match status" value="1"/>
</dbReference>
<feature type="non-terminal residue" evidence="21">
    <location>
        <position position="1"/>
    </location>
</feature>
<keyword evidence="12 17" id="KW-0472">Membrane</keyword>
<feature type="domain" description="C-type lectin" evidence="20">
    <location>
        <begin position="24"/>
        <end position="143"/>
    </location>
</feature>
<dbReference type="PROSITE" id="PS00010">
    <property type="entry name" value="ASX_HYDROXYL"/>
    <property type="match status" value="3"/>
</dbReference>
<keyword evidence="4" id="KW-0272">Extracellular matrix</keyword>
<evidence type="ECO:0000256" key="16">
    <source>
        <dbReference type="SAM" id="MobiDB-lite"/>
    </source>
</evidence>
<dbReference type="InterPro" id="IPR018378">
    <property type="entry name" value="C-type_lectin_CS"/>
</dbReference>
<dbReference type="PANTHER" id="PTHR14789">
    <property type="entry name" value="CHONDROLECTIN VARIANT CHODLFDELTAE"/>
    <property type="match status" value="1"/>
</dbReference>
<dbReference type="InterPro" id="IPR000742">
    <property type="entry name" value="EGF"/>
</dbReference>
<evidence type="ECO:0000256" key="1">
    <source>
        <dbReference type="ARBA" id="ARBA00004479"/>
    </source>
</evidence>
<keyword evidence="9" id="KW-0430">Lectin</keyword>
<dbReference type="SMART" id="SM00181">
    <property type="entry name" value="EGF"/>
    <property type="match status" value="5"/>
</dbReference>
<evidence type="ECO:0000256" key="10">
    <source>
        <dbReference type="ARBA" id="ARBA00022737"/>
    </source>
</evidence>
<evidence type="ECO:0000256" key="8">
    <source>
        <dbReference type="ARBA" id="ARBA00022729"/>
    </source>
</evidence>
<accession>A0A7L0JNS0</accession>
<dbReference type="EMBL" id="VXAL01002980">
    <property type="protein sequence ID" value="NXK45820.1"/>
    <property type="molecule type" value="Genomic_DNA"/>
</dbReference>
<dbReference type="InterPro" id="IPR026823">
    <property type="entry name" value="cEGF"/>
</dbReference>
<keyword evidence="5 15" id="KW-0245">EGF-like domain</keyword>
<evidence type="ECO:0000256" key="3">
    <source>
        <dbReference type="ARBA" id="ARBA00022525"/>
    </source>
</evidence>
<comment type="caution">
    <text evidence="21">The sequence shown here is derived from an EMBL/GenBank/DDBJ whole genome shotgun (WGS) entry which is preliminary data.</text>
</comment>
<organism evidence="21 22">
    <name type="scientific">Chauna torquata</name>
    <name type="common">Southern screamer</name>
    <dbReference type="NCBI Taxonomy" id="30388"/>
    <lineage>
        <taxon>Eukaryota</taxon>
        <taxon>Metazoa</taxon>
        <taxon>Chordata</taxon>
        <taxon>Craniata</taxon>
        <taxon>Vertebrata</taxon>
        <taxon>Euteleostomi</taxon>
        <taxon>Archelosauria</taxon>
        <taxon>Archosauria</taxon>
        <taxon>Dinosauria</taxon>
        <taxon>Saurischia</taxon>
        <taxon>Theropoda</taxon>
        <taxon>Coelurosauria</taxon>
        <taxon>Aves</taxon>
        <taxon>Neognathae</taxon>
        <taxon>Galloanserae</taxon>
        <taxon>Anseriformes</taxon>
        <taxon>Anhimidae</taxon>
        <taxon>Chauna</taxon>
    </lineage>
</organism>
<keyword evidence="10" id="KW-0677">Repeat</keyword>
<reference evidence="21 22" key="1">
    <citation type="submission" date="2019-09" db="EMBL/GenBank/DDBJ databases">
        <title>Bird 10,000 Genomes (B10K) Project - Family phase.</title>
        <authorList>
            <person name="Zhang G."/>
        </authorList>
    </citation>
    <scope>NUCLEOTIDE SEQUENCE [LARGE SCALE GENOMIC DNA]</scope>
    <source>
        <strain evidence="21">B10K-DU-011-36</strain>
        <tissue evidence="21">Muscle</tissue>
    </source>
</reference>
<dbReference type="InterPro" id="IPR009030">
    <property type="entry name" value="Growth_fac_rcpt_cys_sf"/>
</dbReference>
<keyword evidence="11 17" id="KW-1133">Transmembrane helix</keyword>
<dbReference type="PROSITE" id="PS50026">
    <property type="entry name" value="EGF_3"/>
    <property type="match status" value="3"/>
</dbReference>
<comment type="caution">
    <text evidence="15">Lacks conserved residue(s) required for the propagation of feature annotation.</text>
</comment>
<dbReference type="InterPro" id="IPR016186">
    <property type="entry name" value="C-type_lectin-like/link_sf"/>
</dbReference>
<dbReference type="FunFam" id="2.10.25.10:FF:000017">
    <property type="entry name" value="latent-transforming growth factor beta-binding protein 4 isoform X1"/>
    <property type="match status" value="1"/>
</dbReference>
<feature type="transmembrane region" description="Helical" evidence="17">
    <location>
        <begin position="489"/>
        <end position="513"/>
    </location>
</feature>